<name>A0A3G8JLU5_9ACTN</name>
<dbReference type="InterPro" id="IPR036388">
    <property type="entry name" value="WH-like_DNA-bd_sf"/>
</dbReference>
<dbReference type="InterPro" id="IPR013324">
    <property type="entry name" value="RNA_pol_sigma_r3/r4-like"/>
</dbReference>
<dbReference type="GO" id="GO:0003677">
    <property type="term" value="F:DNA binding"/>
    <property type="evidence" value="ECO:0007669"/>
    <property type="project" value="UniProtKB-KW"/>
</dbReference>
<dbReference type="Gene3D" id="1.10.10.10">
    <property type="entry name" value="Winged helix-like DNA-binding domain superfamily/Winged helix DNA-binding domain"/>
    <property type="match status" value="1"/>
</dbReference>
<dbReference type="Pfam" id="PF08281">
    <property type="entry name" value="Sigma70_r4_2"/>
    <property type="match status" value="1"/>
</dbReference>
<dbReference type="KEGG" id="gom:D7316_02651"/>
<keyword evidence="4" id="KW-0238">DNA-binding</keyword>
<keyword evidence="10" id="KW-1185">Reference proteome</keyword>
<gene>
    <name evidence="9" type="primary">sigM_1</name>
    <name evidence="9" type="ORF">D7316_02651</name>
</gene>
<dbReference type="PANTHER" id="PTHR43133">
    <property type="entry name" value="RNA POLYMERASE ECF-TYPE SIGMA FACTO"/>
    <property type="match status" value="1"/>
</dbReference>
<dbReference type="InterPro" id="IPR013249">
    <property type="entry name" value="RNA_pol_sigma70_r4_t2"/>
</dbReference>
<feature type="region of interest" description="Disordered" evidence="6">
    <location>
        <begin position="172"/>
        <end position="193"/>
    </location>
</feature>
<feature type="compositionally biased region" description="Acidic residues" evidence="6">
    <location>
        <begin position="1"/>
        <end position="10"/>
    </location>
</feature>
<dbReference type="InterPro" id="IPR007627">
    <property type="entry name" value="RNA_pol_sigma70_r2"/>
</dbReference>
<dbReference type="SUPFAM" id="SSF88659">
    <property type="entry name" value="Sigma3 and sigma4 domains of RNA polymerase sigma factors"/>
    <property type="match status" value="1"/>
</dbReference>
<accession>A0A3G8JLU5</accession>
<dbReference type="EMBL" id="CP033972">
    <property type="protein sequence ID" value="AZG46051.1"/>
    <property type="molecule type" value="Genomic_DNA"/>
</dbReference>
<evidence type="ECO:0000256" key="1">
    <source>
        <dbReference type="ARBA" id="ARBA00010641"/>
    </source>
</evidence>
<dbReference type="GO" id="GO:0006352">
    <property type="term" value="P:DNA-templated transcription initiation"/>
    <property type="evidence" value="ECO:0007669"/>
    <property type="project" value="InterPro"/>
</dbReference>
<keyword evidence="3" id="KW-0731">Sigma factor</keyword>
<feature type="compositionally biased region" description="Basic residues" evidence="6">
    <location>
        <begin position="183"/>
        <end position="193"/>
    </location>
</feature>
<feature type="region of interest" description="Disordered" evidence="6">
    <location>
        <begin position="1"/>
        <end position="23"/>
    </location>
</feature>
<keyword evidence="5" id="KW-0804">Transcription</keyword>
<feature type="domain" description="RNA polymerase sigma factor 70 region 4 type 2" evidence="8">
    <location>
        <begin position="122"/>
        <end position="169"/>
    </location>
</feature>
<feature type="domain" description="RNA polymerase sigma-70 region 2" evidence="7">
    <location>
        <begin position="29"/>
        <end position="95"/>
    </location>
</feature>
<dbReference type="GO" id="GO:0016987">
    <property type="term" value="F:sigma factor activity"/>
    <property type="evidence" value="ECO:0007669"/>
    <property type="project" value="UniProtKB-KW"/>
</dbReference>
<evidence type="ECO:0000313" key="10">
    <source>
        <dbReference type="Proteomes" id="UP000271469"/>
    </source>
</evidence>
<dbReference type="Gene3D" id="1.10.1740.10">
    <property type="match status" value="1"/>
</dbReference>
<evidence type="ECO:0000256" key="6">
    <source>
        <dbReference type="SAM" id="MobiDB-lite"/>
    </source>
</evidence>
<reference evidence="9 10" key="1">
    <citation type="submission" date="2018-11" db="EMBL/GenBank/DDBJ databases">
        <title>Gordonia insulae sp. nov., isolated from an island soil.</title>
        <authorList>
            <person name="Kim Y.S."/>
            <person name="Kim S.B."/>
        </authorList>
    </citation>
    <scope>NUCLEOTIDE SEQUENCE [LARGE SCALE GENOMIC DNA]</scope>
    <source>
        <strain evidence="9 10">MMS17-SY073</strain>
    </source>
</reference>
<evidence type="ECO:0000256" key="4">
    <source>
        <dbReference type="ARBA" id="ARBA00023125"/>
    </source>
</evidence>
<dbReference type="AlphaFoldDB" id="A0A3G8JLU5"/>
<dbReference type="PANTHER" id="PTHR43133:SF57">
    <property type="entry name" value="RNA POLYMERASE SIGMA-70 FACTOR"/>
    <property type="match status" value="1"/>
</dbReference>
<evidence type="ECO:0000256" key="3">
    <source>
        <dbReference type="ARBA" id="ARBA00023082"/>
    </source>
</evidence>
<proteinExistence type="inferred from homology"/>
<dbReference type="InterPro" id="IPR013325">
    <property type="entry name" value="RNA_pol_sigma_r2"/>
</dbReference>
<evidence type="ECO:0000259" key="8">
    <source>
        <dbReference type="Pfam" id="PF08281"/>
    </source>
</evidence>
<sequence>MGSATDDEGVSGEQQGPPGGGAPALLAVYDDALPAVYGYLLRRCSDRRVAEDLTSETFLAAMDTVRRDDDARPTTPWLIGVARHKLADHWRTMQRTPEPVAELPESVDDDWEVHLDRMVAHYTLGRLSPTHRAVLTLRYVDDLPVGDCAAVLDRTIGATEALLTRAKRAFRAAYPDSESRPGQPHHTRGGGHA</sequence>
<dbReference type="InterPro" id="IPR039425">
    <property type="entry name" value="RNA_pol_sigma-70-like"/>
</dbReference>
<evidence type="ECO:0000313" key="9">
    <source>
        <dbReference type="EMBL" id="AZG46051.1"/>
    </source>
</evidence>
<evidence type="ECO:0000256" key="2">
    <source>
        <dbReference type="ARBA" id="ARBA00023015"/>
    </source>
</evidence>
<dbReference type="InterPro" id="IPR014284">
    <property type="entry name" value="RNA_pol_sigma-70_dom"/>
</dbReference>
<evidence type="ECO:0000256" key="5">
    <source>
        <dbReference type="ARBA" id="ARBA00023163"/>
    </source>
</evidence>
<keyword evidence="2" id="KW-0805">Transcription regulation</keyword>
<protein>
    <submittedName>
        <fullName evidence="9">ECF RNA polymerase sigma factor SigM</fullName>
    </submittedName>
</protein>
<evidence type="ECO:0000259" key="7">
    <source>
        <dbReference type="Pfam" id="PF04542"/>
    </source>
</evidence>
<dbReference type="SUPFAM" id="SSF88946">
    <property type="entry name" value="Sigma2 domain of RNA polymerase sigma factors"/>
    <property type="match status" value="1"/>
</dbReference>
<comment type="similarity">
    <text evidence="1">Belongs to the sigma-70 factor family. ECF subfamily.</text>
</comment>
<dbReference type="Pfam" id="PF04542">
    <property type="entry name" value="Sigma70_r2"/>
    <property type="match status" value="1"/>
</dbReference>
<organism evidence="9 10">
    <name type="scientific">Gordonia insulae</name>
    <dbReference type="NCBI Taxonomy" id="2420509"/>
    <lineage>
        <taxon>Bacteria</taxon>
        <taxon>Bacillati</taxon>
        <taxon>Actinomycetota</taxon>
        <taxon>Actinomycetes</taxon>
        <taxon>Mycobacteriales</taxon>
        <taxon>Gordoniaceae</taxon>
        <taxon>Gordonia</taxon>
    </lineage>
</organism>
<dbReference type="NCBIfam" id="TIGR02937">
    <property type="entry name" value="sigma70-ECF"/>
    <property type="match status" value="1"/>
</dbReference>
<dbReference type="Proteomes" id="UP000271469">
    <property type="component" value="Chromosome"/>
</dbReference>